<sequence>MELVTERTNLTMNADVYEILCQANIVAEGDFKTAVNGLKIFGDRNGAVKPTLQWLFSPSINSTLPEGKTPYNPSQGGQLASDLSETSLRFEFKKFKYFVTEQVPMVRRETMWIQLLEGLPAKEAEMIDLIKDGTNPFPNIDSKLAVAAFSDIQV</sequence>
<organism evidence="1">
    <name type="scientific">marine metagenome</name>
    <dbReference type="NCBI Taxonomy" id="408172"/>
    <lineage>
        <taxon>unclassified sequences</taxon>
        <taxon>metagenomes</taxon>
        <taxon>ecological metagenomes</taxon>
    </lineage>
</organism>
<protein>
    <submittedName>
        <fullName evidence="1">Uncharacterized protein</fullName>
    </submittedName>
</protein>
<accession>A0A382E7T0</accession>
<dbReference type="Pfam" id="PF20025">
    <property type="entry name" value="DUF6433"/>
    <property type="match status" value="1"/>
</dbReference>
<dbReference type="InterPro" id="IPR045491">
    <property type="entry name" value="DUF6433"/>
</dbReference>
<evidence type="ECO:0000313" key="1">
    <source>
        <dbReference type="EMBL" id="SVB46700.1"/>
    </source>
</evidence>
<proteinExistence type="predicted"/>
<reference evidence="1" key="1">
    <citation type="submission" date="2018-05" db="EMBL/GenBank/DDBJ databases">
        <authorList>
            <person name="Lanie J.A."/>
            <person name="Ng W.-L."/>
            <person name="Kazmierczak K.M."/>
            <person name="Andrzejewski T.M."/>
            <person name="Davidsen T.M."/>
            <person name="Wayne K.J."/>
            <person name="Tettelin H."/>
            <person name="Glass J.I."/>
            <person name="Rusch D."/>
            <person name="Podicherti R."/>
            <person name="Tsui H.-C.T."/>
            <person name="Winkler M.E."/>
        </authorList>
    </citation>
    <scope>NUCLEOTIDE SEQUENCE</scope>
</reference>
<gene>
    <name evidence="1" type="ORF">METZ01_LOCUS199554</name>
</gene>
<dbReference type="EMBL" id="UINC01043118">
    <property type="protein sequence ID" value="SVB46700.1"/>
    <property type="molecule type" value="Genomic_DNA"/>
</dbReference>
<name>A0A382E7T0_9ZZZZ</name>
<dbReference type="AlphaFoldDB" id="A0A382E7T0"/>